<proteinExistence type="predicted"/>
<sequence>MLQPHTSHPTPHSLTVTAHTLTASLCSLVTCKRAWCLVPVLRRGDCGPWQRAEGCGVWGVGPQLKDFLPLRLGIKLSETAKTIFTATQIRLVKQAGGRHTAGDTEVPEQWHPHTMRAFLPSLPCDIQLDAEIK</sequence>
<name>A0A7S3D9U2_9EUKA</name>
<evidence type="ECO:0000313" key="1">
    <source>
        <dbReference type="EMBL" id="CAE0250844.1"/>
    </source>
</evidence>
<dbReference type="EMBL" id="HBIB01020153">
    <property type="protein sequence ID" value="CAE0250844.1"/>
    <property type="molecule type" value="Transcribed_RNA"/>
</dbReference>
<reference evidence="1" key="1">
    <citation type="submission" date="2021-01" db="EMBL/GenBank/DDBJ databases">
        <authorList>
            <person name="Corre E."/>
            <person name="Pelletier E."/>
            <person name="Niang G."/>
            <person name="Scheremetjew M."/>
            <person name="Finn R."/>
            <person name="Kale V."/>
            <person name="Holt S."/>
            <person name="Cochrane G."/>
            <person name="Meng A."/>
            <person name="Brown T."/>
            <person name="Cohen L."/>
        </authorList>
    </citation>
    <scope>NUCLEOTIDE SEQUENCE</scope>
    <source>
        <strain evidence="1">NIES-2562</strain>
    </source>
</reference>
<dbReference type="AlphaFoldDB" id="A0A7S3D9U2"/>
<organism evidence="1">
    <name type="scientific">Palpitomonas bilix</name>
    <dbReference type="NCBI Taxonomy" id="652834"/>
    <lineage>
        <taxon>Eukaryota</taxon>
        <taxon>Eukaryota incertae sedis</taxon>
    </lineage>
</organism>
<gene>
    <name evidence="1" type="ORF">PBIL07802_LOCUS13049</name>
</gene>
<accession>A0A7S3D9U2</accession>
<protein>
    <submittedName>
        <fullName evidence="1">Uncharacterized protein</fullName>
    </submittedName>
</protein>